<dbReference type="AlphaFoldDB" id="K1VIW1"/>
<sequence>MAAFNIPAPVNHCEEDYRAVLAKRWADAGRMCVIIAMLRSLSPPTFRPSFSLLPLLPSPHMNSTSNRPQQRR</sequence>
<gene>
    <name evidence="1" type="ORF">A1Q2_04878</name>
</gene>
<protein>
    <submittedName>
        <fullName evidence="1">Uncharacterized protein</fullName>
    </submittedName>
</protein>
<reference evidence="1 2" key="1">
    <citation type="journal article" date="2012" name="Eukaryot. Cell">
        <title>Genome sequence of the Trichosporon asahii environmental strain CBS 8904.</title>
        <authorList>
            <person name="Yang R.Y."/>
            <person name="Li H.T."/>
            <person name="Zhu H."/>
            <person name="Zhou G.P."/>
            <person name="Wang M."/>
            <person name="Wang L."/>
        </authorList>
    </citation>
    <scope>NUCLEOTIDE SEQUENCE [LARGE SCALE GENOMIC DNA]</scope>
    <source>
        <strain evidence="1 2">CBS 8904</strain>
    </source>
</reference>
<accession>K1VIW1</accession>
<comment type="caution">
    <text evidence="1">The sequence shown here is derived from an EMBL/GenBank/DDBJ whole genome shotgun (WGS) entry which is preliminary data.</text>
</comment>
<evidence type="ECO:0000313" key="1">
    <source>
        <dbReference type="EMBL" id="EKD00686.1"/>
    </source>
</evidence>
<dbReference type="HOGENOM" id="CLU_2723998_0_0_1"/>
<organism evidence="1 2">
    <name type="scientific">Trichosporon asahii var. asahii (strain CBS 8904)</name>
    <name type="common">Yeast</name>
    <dbReference type="NCBI Taxonomy" id="1220162"/>
    <lineage>
        <taxon>Eukaryota</taxon>
        <taxon>Fungi</taxon>
        <taxon>Dikarya</taxon>
        <taxon>Basidiomycota</taxon>
        <taxon>Agaricomycotina</taxon>
        <taxon>Tremellomycetes</taxon>
        <taxon>Trichosporonales</taxon>
        <taxon>Trichosporonaceae</taxon>
        <taxon>Trichosporon</taxon>
    </lineage>
</organism>
<name>K1VIW1_TRIAC</name>
<dbReference type="InParanoid" id="K1VIW1"/>
<dbReference type="EMBL" id="AMBO01000334">
    <property type="protein sequence ID" value="EKD00686.1"/>
    <property type="molecule type" value="Genomic_DNA"/>
</dbReference>
<dbReference type="Proteomes" id="UP000006757">
    <property type="component" value="Unassembled WGS sequence"/>
</dbReference>
<evidence type="ECO:0000313" key="2">
    <source>
        <dbReference type="Proteomes" id="UP000006757"/>
    </source>
</evidence>
<proteinExistence type="predicted"/>
<keyword evidence="2" id="KW-1185">Reference proteome</keyword>